<evidence type="ECO:0000313" key="3">
    <source>
        <dbReference type="Proteomes" id="UP000636505"/>
    </source>
</evidence>
<dbReference type="EMBL" id="JADEXG010000021">
    <property type="protein sequence ID" value="MBE9077760.1"/>
    <property type="molecule type" value="Genomic_DNA"/>
</dbReference>
<protein>
    <submittedName>
        <fullName evidence="2">DUF1772 domain-containing protein</fullName>
    </submittedName>
</protein>
<proteinExistence type="predicted"/>
<dbReference type="Proteomes" id="UP000636505">
    <property type="component" value="Unassembled WGS sequence"/>
</dbReference>
<feature type="transmembrane region" description="Helical" evidence="1">
    <location>
        <begin position="103"/>
        <end position="121"/>
    </location>
</feature>
<keyword evidence="3" id="KW-1185">Reference proteome</keyword>
<dbReference type="AlphaFoldDB" id="A0A8J7AMP5"/>
<name>A0A8J7AMP5_9CYAN</name>
<evidence type="ECO:0000256" key="1">
    <source>
        <dbReference type="SAM" id="Phobius"/>
    </source>
</evidence>
<organism evidence="2 3">
    <name type="scientific">Vasconcelosia minhoensis LEGE 07310</name>
    <dbReference type="NCBI Taxonomy" id="915328"/>
    <lineage>
        <taxon>Bacteria</taxon>
        <taxon>Bacillati</taxon>
        <taxon>Cyanobacteriota</taxon>
        <taxon>Cyanophyceae</taxon>
        <taxon>Nodosilineales</taxon>
        <taxon>Cymatolegaceae</taxon>
        <taxon>Vasconcelosia</taxon>
        <taxon>Vasconcelosia minhoensis</taxon>
    </lineage>
</organism>
<gene>
    <name evidence="2" type="ORF">IQ241_10710</name>
</gene>
<feature type="transmembrane region" description="Helical" evidence="1">
    <location>
        <begin position="47"/>
        <end position="67"/>
    </location>
</feature>
<keyword evidence="1" id="KW-0472">Membrane</keyword>
<keyword evidence="1" id="KW-0812">Transmembrane</keyword>
<feature type="transmembrane region" description="Helical" evidence="1">
    <location>
        <begin position="20"/>
        <end position="40"/>
    </location>
</feature>
<sequence length="131" mass="14340">MQLSAANYLLVQQRLYDGFGQVLGPIEMGSLLSVIGFTFLVRKRGLVCRLGAAASVCITAALVIWQLHNGPVNAAVNTWTIGSIPTNWMTYRDRWEYAHAARAGLYTLGFTALVLAVLSLSRPRRESIGSK</sequence>
<accession>A0A8J7AMP5</accession>
<evidence type="ECO:0000313" key="2">
    <source>
        <dbReference type="EMBL" id="MBE9077760.1"/>
    </source>
</evidence>
<comment type="caution">
    <text evidence="2">The sequence shown here is derived from an EMBL/GenBank/DDBJ whole genome shotgun (WGS) entry which is preliminary data.</text>
</comment>
<reference evidence="2" key="1">
    <citation type="submission" date="2020-10" db="EMBL/GenBank/DDBJ databases">
        <authorList>
            <person name="Castelo-Branco R."/>
            <person name="Eusebio N."/>
            <person name="Adriana R."/>
            <person name="Vieira A."/>
            <person name="Brugerolle De Fraissinette N."/>
            <person name="Rezende De Castro R."/>
            <person name="Schneider M.P."/>
            <person name="Vasconcelos V."/>
            <person name="Leao P.N."/>
        </authorList>
    </citation>
    <scope>NUCLEOTIDE SEQUENCE</scope>
    <source>
        <strain evidence="2">LEGE 07310</strain>
    </source>
</reference>
<keyword evidence="1" id="KW-1133">Transmembrane helix</keyword>